<reference evidence="2" key="1">
    <citation type="journal article" date="2023" name="Mol. Phylogenet. Evol.">
        <title>Genome-scale phylogeny and comparative genomics of the fungal order Sordariales.</title>
        <authorList>
            <person name="Hensen N."/>
            <person name="Bonometti L."/>
            <person name="Westerberg I."/>
            <person name="Brannstrom I.O."/>
            <person name="Guillou S."/>
            <person name="Cros-Aarteil S."/>
            <person name="Calhoun S."/>
            <person name="Haridas S."/>
            <person name="Kuo A."/>
            <person name="Mondo S."/>
            <person name="Pangilinan J."/>
            <person name="Riley R."/>
            <person name="LaButti K."/>
            <person name="Andreopoulos B."/>
            <person name="Lipzen A."/>
            <person name="Chen C."/>
            <person name="Yan M."/>
            <person name="Daum C."/>
            <person name="Ng V."/>
            <person name="Clum A."/>
            <person name="Steindorff A."/>
            <person name="Ohm R.A."/>
            <person name="Martin F."/>
            <person name="Silar P."/>
            <person name="Natvig D.O."/>
            <person name="Lalanne C."/>
            <person name="Gautier V."/>
            <person name="Ament-Velasquez S.L."/>
            <person name="Kruys A."/>
            <person name="Hutchinson M.I."/>
            <person name="Powell A.J."/>
            <person name="Barry K."/>
            <person name="Miller A.N."/>
            <person name="Grigoriev I.V."/>
            <person name="Debuchy R."/>
            <person name="Gladieux P."/>
            <person name="Hiltunen Thoren M."/>
            <person name="Johannesson H."/>
        </authorList>
    </citation>
    <scope>NUCLEOTIDE SEQUENCE</scope>
    <source>
        <strain evidence="2">CBS 333.67</strain>
    </source>
</reference>
<sequence length="356" mass="39086">MSFTYGSKNISTRALLDDEVEAILDDEDTGELKSQVHYHDGEIRRKGYTVAFRRLVEVHGALDMPPETQSFGASSPLDNGTYEPAADGDEYFQKLVIDVKKTSNSEAGIGLHAPTGAEGTLKSSWATEKSFEKRRRLKLSSTSTGLHKGTDTEVTFELTPASGEDGIGDSLAVALVVQRSPGTNFYIVARATASVNARLKDFLPKVRSGPHRRERRGSYAQRRLTLETYDKPPATSSRVWDTSTWPRREERSYFVQQAAVPDPVTASKSANRPAPPPHALEAGLKHTQADGRGGSTALQPGRSLFAIQTSRAARHRLMSAHYQSLAQLHQEEADEVESLLEMVYLGQATNSALFQI</sequence>
<keyword evidence="3" id="KW-1185">Reference proteome</keyword>
<dbReference type="AlphaFoldDB" id="A0AAJ0M215"/>
<feature type="region of interest" description="Disordered" evidence="1">
    <location>
        <begin position="261"/>
        <end position="281"/>
    </location>
</feature>
<comment type="caution">
    <text evidence="2">The sequence shown here is derived from an EMBL/GenBank/DDBJ whole genome shotgun (WGS) entry which is preliminary data.</text>
</comment>
<evidence type="ECO:0000313" key="2">
    <source>
        <dbReference type="EMBL" id="KAK3306077.1"/>
    </source>
</evidence>
<name>A0AAJ0M215_9PEZI</name>
<reference evidence="2" key="2">
    <citation type="submission" date="2023-06" db="EMBL/GenBank/DDBJ databases">
        <authorList>
            <consortium name="Lawrence Berkeley National Laboratory"/>
            <person name="Mondo S.J."/>
            <person name="Hensen N."/>
            <person name="Bonometti L."/>
            <person name="Westerberg I."/>
            <person name="Brannstrom I.O."/>
            <person name="Guillou S."/>
            <person name="Cros-Aarteil S."/>
            <person name="Calhoun S."/>
            <person name="Haridas S."/>
            <person name="Kuo A."/>
            <person name="Pangilinan J."/>
            <person name="Riley R."/>
            <person name="Labutti K."/>
            <person name="Andreopoulos B."/>
            <person name="Lipzen A."/>
            <person name="Chen C."/>
            <person name="Yanf M."/>
            <person name="Daum C."/>
            <person name="Ng V."/>
            <person name="Clum A."/>
            <person name="Steindorff A."/>
            <person name="Ohm R."/>
            <person name="Martin F."/>
            <person name="Silar P."/>
            <person name="Natvig D."/>
            <person name="Lalanne C."/>
            <person name="Gautier V."/>
            <person name="Ament-Velasquez S.L."/>
            <person name="Kruys A."/>
            <person name="Hutchinson M.I."/>
            <person name="Powell A.J."/>
            <person name="Barry K."/>
            <person name="Miller A.N."/>
            <person name="Grigoriev I.V."/>
            <person name="Debuchy R."/>
            <person name="Gladieux P."/>
            <person name="Thoren M.H."/>
            <person name="Johannesson H."/>
        </authorList>
    </citation>
    <scope>NUCLEOTIDE SEQUENCE</scope>
    <source>
        <strain evidence="2">CBS 333.67</strain>
    </source>
</reference>
<dbReference type="RefSeq" id="XP_062721857.1">
    <property type="nucleotide sequence ID" value="XM_062870985.1"/>
</dbReference>
<dbReference type="GeneID" id="87889814"/>
<evidence type="ECO:0000313" key="3">
    <source>
        <dbReference type="Proteomes" id="UP001273166"/>
    </source>
</evidence>
<dbReference type="EMBL" id="JAUDZG010000004">
    <property type="protein sequence ID" value="KAK3306077.1"/>
    <property type="molecule type" value="Genomic_DNA"/>
</dbReference>
<proteinExistence type="predicted"/>
<gene>
    <name evidence="2" type="ORF">B0T15DRAFT_575287</name>
</gene>
<organism evidence="2 3">
    <name type="scientific">Chaetomium strumarium</name>
    <dbReference type="NCBI Taxonomy" id="1170767"/>
    <lineage>
        <taxon>Eukaryota</taxon>
        <taxon>Fungi</taxon>
        <taxon>Dikarya</taxon>
        <taxon>Ascomycota</taxon>
        <taxon>Pezizomycotina</taxon>
        <taxon>Sordariomycetes</taxon>
        <taxon>Sordariomycetidae</taxon>
        <taxon>Sordariales</taxon>
        <taxon>Chaetomiaceae</taxon>
        <taxon>Chaetomium</taxon>
    </lineage>
</organism>
<accession>A0AAJ0M215</accession>
<dbReference type="Proteomes" id="UP001273166">
    <property type="component" value="Unassembled WGS sequence"/>
</dbReference>
<evidence type="ECO:0000256" key="1">
    <source>
        <dbReference type="SAM" id="MobiDB-lite"/>
    </source>
</evidence>
<protein>
    <submittedName>
        <fullName evidence="2">Uncharacterized protein</fullName>
    </submittedName>
</protein>